<dbReference type="Pfam" id="PF07883">
    <property type="entry name" value="Cupin_2"/>
    <property type="match status" value="1"/>
</dbReference>
<dbReference type="PANTHER" id="PTHR36440">
    <property type="entry name" value="PUTATIVE (AFU_ORTHOLOGUE AFUA_8G07350)-RELATED"/>
    <property type="match status" value="1"/>
</dbReference>
<proteinExistence type="predicted"/>
<keyword evidence="3" id="KW-1185">Reference proteome</keyword>
<dbReference type="AlphaFoldDB" id="A0A1I5FJ16"/>
<sequence>MSLDRIDLPTGETLTVLRNGASSGGAGFEFEAVLPPGLAGPPAHRHRLESETFTVLDGELQVRVGREHRLLRPGEAVTVPPGVVHAFANPTDRPVRIRTCETPAGPLEEQFHALAAAGRLPPLRRLARINVAHDLDFVLHGVPEALQRPLWRLLAALPAPSGKDST</sequence>
<dbReference type="InterPro" id="IPR053146">
    <property type="entry name" value="QDO-like"/>
</dbReference>
<organism evidence="2 3">
    <name type="scientific">Pseudonocardia ammonioxydans</name>
    <dbReference type="NCBI Taxonomy" id="260086"/>
    <lineage>
        <taxon>Bacteria</taxon>
        <taxon>Bacillati</taxon>
        <taxon>Actinomycetota</taxon>
        <taxon>Actinomycetes</taxon>
        <taxon>Pseudonocardiales</taxon>
        <taxon>Pseudonocardiaceae</taxon>
        <taxon>Pseudonocardia</taxon>
    </lineage>
</organism>
<dbReference type="InterPro" id="IPR013096">
    <property type="entry name" value="Cupin_2"/>
</dbReference>
<dbReference type="Gene3D" id="2.60.120.10">
    <property type="entry name" value="Jelly Rolls"/>
    <property type="match status" value="1"/>
</dbReference>
<dbReference type="Proteomes" id="UP000199614">
    <property type="component" value="Unassembled WGS sequence"/>
</dbReference>
<name>A0A1I5FJ16_PSUAM</name>
<dbReference type="STRING" id="260086.SAMN05216207_103853"/>
<dbReference type="InterPro" id="IPR011051">
    <property type="entry name" value="RmlC_Cupin_sf"/>
</dbReference>
<protein>
    <submittedName>
        <fullName evidence="2">Cupin domain-containing protein</fullName>
    </submittedName>
</protein>
<dbReference type="PANTHER" id="PTHR36440:SF1">
    <property type="entry name" value="PUTATIVE (AFU_ORTHOLOGUE AFUA_8G07350)-RELATED"/>
    <property type="match status" value="1"/>
</dbReference>
<evidence type="ECO:0000259" key="1">
    <source>
        <dbReference type="Pfam" id="PF07883"/>
    </source>
</evidence>
<dbReference type="EMBL" id="FOUY01000038">
    <property type="protein sequence ID" value="SFO23745.1"/>
    <property type="molecule type" value="Genomic_DNA"/>
</dbReference>
<feature type="domain" description="Cupin type-2" evidence="1">
    <location>
        <begin position="32"/>
        <end position="97"/>
    </location>
</feature>
<reference evidence="2 3" key="1">
    <citation type="submission" date="2016-10" db="EMBL/GenBank/DDBJ databases">
        <authorList>
            <person name="de Groot N.N."/>
        </authorList>
    </citation>
    <scope>NUCLEOTIDE SEQUENCE [LARGE SCALE GENOMIC DNA]</scope>
    <source>
        <strain evidence="2 3">CGMCC 4.1877</strain>
    </source>
</reference>
<dbReference type="InterPro" id="IPR014710">
    <property type="entry name" value="RmlC-like_jellyroll"/>
</dbReference>
<dbReference type="SUPFAM" id="SSF51182">
    <property type="entry name" value="RmlC-like cupins"/>
    <property type="match status" value="1"/>
</dbReference>
<gene>
    <name evidence="2" type="ORF">SAMN05216207_103853</name>
</gene>
<evidence type="ECO:0000313" key="2">
    <source>
        <dbReference type="EMBL" id="SFO23745.1"/>
    </source>
</evidence>
<dbReference type="RefSeq" id="WP_093352036.1">
    <property type="nucleotide sequence ID" value="NZ_FOUY01000038.1"/>
</dbReference>
<accession>A0A1I5FJ16</accession>
<dbReference type="OrthoDB" id="9791637at2"/>
<evidence type="ECO:0000313" key="3">
    <source>
        <dbReference type="Proteomes" id="UP000199614"/>
    </source>
</evidence>